<gene>
    <name evidence="2" type="ORF">P171DRAFT_483911</name>
</gene>
<dbReference type="AlphaFoldDB" id="A0A9P4PMB2"/>
<protein>
    <submittedName>
        <fullName evidence="2">Uncharacterized protein</fullName>
    </submittedName>
</protein>
<feature type="region of interest" description="Disordered" evidence="1">
    <location>
        <begin position="49"/>
        <end position="86"/>
    </location>
</feature>
<accession>A0A9P4PMB2</accession>
<dbReference type="EMBL" id="MU001498">
    <property type="protein sequence ID" value="KAF2446577.1"/>
    <property type="molecule type" value="Genomic_DNA"/>
</dbReference>
<name>A0A9P4PMB2_9PLEO</name>
<proteinExistence type="predicted"/>
<dbReference type="Proteomes" id="UP000799764">
    <property type="component" value="Unassembled WGS sequence"/>
</dbReference>
<feature type="compositionally biased region" description="Basic and acidic residues" evidence="1">
    <location>
        <begin position="76"/>
        <end position="86"/>
    </location>
</feature>
<comment type="caution">
    <text evidence="2">The sequence shown here is derived from an EMBL/GenBank/DDBJ whole genome shotgun (WGS) entry which is preliminary data.</text>
</comment>
<organism evidence="2 3">
    <name type="scientific">Karstenula rhodostoma CBS 690.94</name>
    <dbReference type="NCBI Taxonomy" id="1392251"/>
    <lineage>
        <taxon>Eukaryota</taxon>
        <taxon>Fungi</taxon>
        <taxon>Dikarya</taxon>
        <taxon>Ascomycota</taxon>
        <taxon>Pezizomycotina</taxon>
        <taxon>Dothideomycetes</taxon>
        <taxon>Pleosporomycetidae</taxon>
        <taxon>Pleosporales</taxon>
        <taxon>Massarineae</taxon>
        <taxon>Didymosphaeriaceae</taxon>
        <taxon>Karstenula</taxon>
    </lineage>
</organism>
<evidence type="ECO:0000313" key="3">
    <source>
        <dbReference type="Proteomes" id="UP000799764"/>
    </source>
</evidence>
<feature type="compositionally biased region" description="Low complexity" evidence="1">
    <location>
        <begin position="49"/>
        <end position="69"/>
    </location>
</feature>
<reference evidence="2" key="1">
    <citation type="journal article" date="2020" name="Stud. Mycol.">
        <title>101 Dothideomycetes genomes: a test case for predicting lifestyles and emergence of pathogens.</title>
        <authorList>
            <person name="Haridas S."/>
            <person name="Albert R."/>
            <person name="Binder M."/>
            <person name="Bloem J."/>
            <person name="Labutti K."/>
            <person name="Salamov A."/>
            <person name="Andreopoulos B."/>
            <person name="Baker S."/>
            <person name="Barry K."/>
            <person name="Bills G."/>
            <person name="Bluhm B."/>
            <person name="Cannon C."/>
            <person name="Castanera R."/>
            <person name="Culley D."/>
            <person name="Daum C."/>
            <person name="Ezra D."/>
            <person name="Gonzalez J."/>
            <person name="Henrissat B."/>
            <person name="Kuo A."/>
            <person name="Liang C."/>
            <person name="Lipzen A."/>
            <person name="Lutzoni F."/>
            <person name="Magnuson J."/>
            <person name="Mondo S."/>
            <person name="Nolan M."/>
            <person name="Ohm R."/>
            <person name="Pangilinan J."/>
            <person name="Park H.-J."/>
            <person name="Ramirez L."/>
            <person name="Alfaro M."/>
            <person name="Sun H."/>
            <person name="Tritt A."/>
            <person name="Yoshinaga Y."/>
            <person name="Zwiers L.-H."/>
            <person name="Turgeon B."/>
            <person name="Goodwin S."/>
            <person name="Spatafora J."/>
            <person name="Crous P."/>
            <person name="Grigoriev I."/>
        </authorList>
    </citation>
    <scope>NUCLEOTIDE SEQUENCE</scope>
    <source>
        <strain evidence="2">CBS 690.94</strain>
    </source>
</reference>
<sequence>MKSPRIPASKISGLYSQENIQLPAIAIQRGCEDSSLFDGDISTRNSTITTVESTPSSSPSSTTFSTQDTVVVPDTPESRKRQRLPEPHIFDLHRYENGITEEMHSNVGYKKFRSSELQHESLLSGFTHDHSRVEHVLDLHQPHPYSKKPPNQSTRLVSVSLDRHGNQASTLMELGGERDGISKRGPLPTRLPVHLVGLKSQHKLRRQNGFYNLRRKYSSNMTRETTLSGFGRYLRDRANDNNNHPIILSWSCSDGIKVFSRAMNAQDDIEHSLAIDE</sequence>
<evidence type="ECO:0000313" key="2">
    <source>
        <dbReference type="EMBL" id="KAF2446577.1"/>
    </source>
</evidence>
<keyword evidence="3" id="KW-1185">Reference proteome</keyword>
<evidence type="ECO:0000256" key="1">
    <source>
        <dbReference type="SAM" id="MobiDB-lite"/>
    </source>
</evidence>